<reference evidence="1 2" key="1">
    <citation type="submission" date="2020-08" db="EMBL/GenBank/DDBJ databases">
        <title>Emergence of ISAba1-mediated novel tet(X) in Acinetobacter variabilis from a chicken farm.</title>
        <authorList>
            <person name="Peng K."/>
            <person name="Li R."/>
        </authorList>
    </citation>
    <scope>NUCLEOTIDE SEQUENCE [LARGE SCALE GENOMIC DNA]</scope>
    <source>
        <strain evidence="1 2">XM9F202-2</strain>
    </source>
</reference>
<dbReference type="Proteomes" id="UP000596079">
    <property type="component" value="Chromosome"/>
</dbReference>
<accession>A0A7T7WKT1</accession>
<dbReference type="InterPro" id="IPR013321">
    <property type="entry name" value="Arc_rbn_hlx_hlx"/>
</dbReference>
<proteinExistence type="predicted"/>
<name>A0A7T7WKT1_9GAMM</name>
<dbReference type="RefSeq" id="WP_159123011.1">
    <property type="nucleotide sequence ID" value="NZ_CP060811.1"/>
</dbReference>
<dbReference type="GO" id="GO:0006355">
    <property type="term" value="P:regulation of DNA-templated transcription"/>
    <property type="evidence" value="ECO:0007669"/>
    <property type="project" value="InterPro"/>
</dbReference>
<dbReference type="AlphaFoldDB" id="A0A7T7WKT1"/>
<evidence type="ECO:0000313" key="1">
    <source>
        <dbReference type="EMBL" id="QQN89464.1"/>
    </source>
</evidence>
<gene>
    <name evidence="1" type="ORF">IAQ69_07390</name>
</gene>
<evidence type="ECO:0000313" key="2">
    <source>
        <dbReference type="Proteomes" id="UP000596079"/>
    </source>
</evidence>
<organism evidence="1 2">
    <name type="scientific">Acinetobacter variabilis</name>
    <dbReference type="NCBI Taxonomy" id="70346"/>
    <lineage>
        <taxon>Bacteria</taxon>
        <taxon>Pseudomonadati</taxon>
        <taxon>Pseudomonadota</taxon>
        <taxon>Gammaproteobacteria</taxon>
        <taxon>Moraxellales</taxon>
        <taxon>Moraxellaceae</taxon>
        <taxon>Acinetobacter</taxon>
    </lineage>
</organism>
<dbReference type="Gene3D" id="1.10.1220.10">
    <property type="entry name" value="Met repressor-like"/>
    <property type="match status" value="1"/>
</dbReference>
<sequence>MNNLVKKSIEFLVEQDVVESAECVIAEAGLTPAELITIVYGEIVRTSQIPIIPQVGTKDFNIARLTAASSFIPTVKVSTPEQKDAFLNDDGGY</sequence>
<protein>
    <submittedName>
        <fullName evidence="1">Damage-inducible protein J</fullName>
    </submittedName>
</protein>
<dbReference type="EMBL" id="CP060811">
    <property type="protein sequence ID" value="QQN89464.1"/>
    <property type="molecule type" value="Genomic_DNA"/>
</dbReference>